<sequence>MFDLDDTLVDHTGAIDRVFIALAEERSWGAEGLAFLRAEQARPVDNIESLNLIIEKYGTGETPDQLADLLNDRVLDASIMFDGVLTALARLRDAGWALALVTNGYEVSQRRKLRDGLLELFDTLCFSGTQGVWKPDPRIFVAAAANAGFPPESAWVVGDSWGNDVAGAAAVGARSIWVSHGRTPPTSPFAADVIVPTAVDACDYLWSL</sequence>
<dbReference type="GO" id="GO:0044281">
    <property type="term" value="P:small molecule metabolic process"/>
    <property type="evidence" value="ECO:0007669"/>
    <property type="project" value="UniProtKB-ARBA"/>
</dbReference>
<name>A0A561DVN3_9MICO</name>
<evidence type="ECO:0000313" key="4">
    <source>
        <dbReference type="EMBL" id="TWE07400.1"/>
    </source>
</evidence>
<evidence type="ECO:0000256" key="1">
    <source>
        <dbReference type="ARBA" id="ARBA00001946"/>
    </source>
</evidence>
<evidence type="ECO:0000256" key="3">
    <source>
        <dbReference type="ARBA" id="ARBA00022842"/>
    </source>
</evidence>
<dbReference type="InterPro" id="IPR006439">
    <property type="entry name" value="HAD-SF_hydro_IA"/>
</dbReference>
<keyword evidence="2 4" id="KW-0378">Hydrolase</keyword>
<dbReference type="SFLD" id="SFLDS00003">
    <property type="entry name" value="Haloacid_Dehalogenase"/>
    <property type="match status" value="1"/>
</dbReference>
<keyword evidence="5" id="KW-1185">Reference proteome</keyword>
<dbReference type="PANTHER" id="PTHR46470:SF4">
    <property type="entry name" value="5-AMINO-6-(5-PHOSPHO-D-RIBITYLAMINO)URACIL PHOSPHATASE YIGB"/>
    <property type="match status" value="1"/>
</dbReference>
<dbReference type="PRINTS" id="PR00413">
    <property type="entry name" value="HADHALOGNASE"/>
</dbReference>
<accession>A0A561DVN3</accession>
<dbReference type="Pfam" id="PF00702">
    <property type="entry name" value="Hydrolase"/>
    <property type="match status" value="1"/>
</dbReference>
<dbReference type="AlphaFoldDB" id="A0A561DVN3"/>
<proteinExistence type="predicted"/>
<dbReference type="SUPFAM" id="SSF56784">
    <property type="entry name" value="HAD-like"/>
    <property type="match status" value="1"/>
</dbReference>
<keyword evidence="3" id="KW-0460">Magnesium</keyword>
<evidence type="ECO:0000256" key="2">
    <source>
        <dbReference type="ARBA" id="ARBA00022801"/>
    </source>
</evidence>
<evidence type="ECO:0000313" key="5">
    <source>
        <dbReference type="Proteomes" id="UP000318297"/>
    </source>
</evidence>
<dbReference type="EMBL" id="VIVQ01000005">
    <property type="protein sequence ID" value="TWE07400.1"/>
    <property type="molecule type" value="Genomic_DNA"/>
</dbReference>
<comment type="cofactor">
    <cofactor evidence="1">
        <name>Mg(2+)</name>
        <dbReference type="ChEBI" id="CHEBI:18420"/>
    </cofactor>
</comment>
<comment type="caution">
    <text evidence="4">The sequence shown here is derived from an EMBL/GenBank/DDBJ whole genome shotgun (WGS) entry which is preliminary data.</text>
</comment>
<dbReference type="InterPro" id="IPR036412">
    <property type="entry name" value="HAD-like_sf"/>
</dbReference>
<protein>
    <submittedName>
        <fullName evidence="4">HAD superfamily hydrolase (TIGR01509 family)/HAD superfamily hydrolase (TIGR01549 family)</fullName>
    </submittedName>
</protein>
<dbReference type="NCBIfam" id="TIGR01509">
    <property type="entry name" value="HAD-SF-IA-v3"/>
    <property type="match status" value="1"/>
</dbReference>
<dbReference type="PANTHER" id="PTHR46470">
    <property type="entry name" value="N-ACYLNEURAMINATE-9-PHOSPHATASE"/>
    <property type="match status" value="1"/>
</dbReference>
<dbReference type="InterPro" id="IPR023214">
    <property type="entry name" value="HAD_sf"/>
</dbReference>
<dbReference type="Gene3D" id="1.20.120.710">
    <property type="entry name" value="Haloacid dehalogenase hydrolase-like domain"/>
    <property type="match status" value="1"/>
</dbReference>
<dbReference type="GO" id="GO:0016787">
    <property type="term" value="F:hydrolase activity"/>
    <property type="evidence" value="ECO:0007669"/>
    <property type="project" value="UniProtKB-KW"/>
</dbReference>
<organism evidence="4 5">
    <name type="scientific">Rudaeicoccus suwonensis</name>
    <dbReference type="NCBI Taxonomy" id="657409"/>
    <lineage>
        <taxon>Bacteria</taxon>
        <taxon>Bacillati</taxon>
        <taxon>Actinomycetota</taxon>
        <taxon>Actinomycetes</taxon>
        <taxon>Micrococcales</taxon>
        <taxon>Dermacoccaceae</taxon>
        <taxon>Rudaeicoccus</taxon>
    </lineage>
</organism>
<dbReference type="InterPro" id="IPR051400">
    <property type="entry name" value="HAD-like_hydrolase"/>
</dbReference>
<dbReference type="Proteomes" id="UP000318297">
    <property type="component" value="Unassembled WGS sequence"/>
</dbReference>
<dbReference type="NCBIfam" id="TIGR01549">
    <property type="entry name" value="HAD-SF-IA-v1"/>
    <property type="match status" value="1"/>
</dbReference>
<reference evidence="4 5" key="1">
    <citation type="submission" date="2019-06" db="EMBL/GenBank/DDBJ databases">
        <title>Sequencing the genomes of 1000 actinobacteria strains.</title>
        <authorList>
            <person name="Klenk H.-P."/>
        </authorList>
    </citation>
    <scope>NUCLEOTIDE SEQUENCE [LARGE SCALE GENOMIC DNA]</scope>
    <source>
        <strain evidence="4 5">DSM 19560</strain>
    </source>
</reference>
<gene>
    <name evidence="4" type="ORF">BKA23_3414</name>
</gene>
<dbReference type="SFLD" id="SFLDG01129">
    <property type="entry name" value="C1.5:_HAD__Beta-PGM__Phosphata"/>
    <property type="match status" value="1"/>
</dbReference>
<dbReference type="Gene3D" id="3.40.50.1000">
    <property type="entry name" value="HAD superfamily/HAD-like"/>
    <property type="match status" value="1"/>
</dbReference>